<evidence type="ECO:0008006" key="3">
    <source>
        <dbReference type="Google" id="ProtNLM"/>
    </source>
</evidence>
<keyword evidence="1" id="KW-0614">Plasmid</keyword>
<organism evidence="1 2">
    <name type="scientific">Aliarcobacter cryaerophilus</name>
    <dbReference type="NCBI Taxonomy" id="28198"/>
    <lineage>
        <taxon>Bacteria</taxon>
        <taxon>Pseudomonadati</taxon>
        <taxon>Campylobacterota</taxon>
        <taxon>Epsilonproteobacteria</taxon>
        <taxon>Campylobacterales</taxon>
        <taxon>Arcobacteraceae</taxon>
        <taxon>Aliarcobacter</taxon>
    </lineage>
</organism>
<gene>
    <name evidence="1" type="ORF">NGX11_11470</name>
</gene>
<dbReference type="RefSeq" id="WP_263515104.1">
    <property type="nucleotide sequence ID" value="NZ_CP099557.1"/>
</dbReference>
<dbReference type="EMBL" id="CP099557">
    <property type="protein sequence ID" value="UYF44418.1"/>
    <property type="molecule type" value="Genomic_DNA"/>
</dbReference>
<proteinExistence type="predicted"/>
<evidence type="ECO:0000313" key="1">
    <source>
        <dbReference type="EMBL" id="UYF44418.1"/>
    </source>
</evidence>
<protein>
    <recommendedName>
        <fullName evidence="3">WYL domain-containing protein</fullName>
    </recommendedName>
</protein>
<sequence length="97" mass="11191">MENIIREAIANKQLLEFVYNDKKRVVEPYTLGCSHKGDNTLSAFQIEGGSNSSKDLGWRQFIIENIEKLVLLDSKFDDIREGYNPNDSRMSQIYMSI</sequence>
<dbReference type="AlphaFoldDB" id="A0AA46N9R6"/>
<geneLocation type="plasmid" evidence="1 2">
    <name>pCNAC48</name>
</geneLocation>
<dbReference type="PROSITE" id="PS52050">
    <property type="entry name" value="WYL"/>
    <property type="match status" value="1"/>
</dbReference>
<reference evidence="1" key="1">
    <citation type="journal article" date="2022" name="Front. Microbiol.">
        <title>Species classification and novel plasmid identifications in Arcobacter cryaerophilus and Arcobacter cryaerophilus-like organisms.</title>
        <authorList>
            <person name="Zhou G."/>
            <person name="Wang M."/>
            <person name="Wang H."/>
            <person name="Chen X."/>
            <person name="Gu Y."/>
            <person name="Shao Z."/>
            <person name="Zhang J."/>
            <person name="Zhang M."/>
        </authorList>
    </citation>
    <scope>NUCLEOTIDE SEQUENCE</scope>
    <source>
        <strain evidence="1">ICDCAC48</strain>
    </source>
</reference>
<name>A0AA46N9R6_9BACT</name>
<evidence type="ECO:0000313" key="2">
    <source>
        <dbReference type="Proteomes" id="UP001164100"/>
    </source>
</evidence>
<accession>A0AA46N9R6</accession>
<dbReference type="Proteomes" id="UP001164100">
    <property type="component" value="Plasmid pCNAC48"/>
</dbReference>